<evidence type="ECO:0000259" key="13">
    <source>
        <dbReference type="PROSITE" id="PS51553"/>
    </source>
</evidence>
<evidence type="ECO:0000256" key="5">
    <source>
        <dbReference type="ARBA" id="ARBA00022598"/>
    </source>
</evidence>
<dbReference type="InterPro" id="IPR022955">
    <property type="entry name" value="GMP_synthase"/>
</dbReference>
<protein>
    <recommendedName>
        <fullName evidence="4 11">GMP synthase [glutamine-hydrolyzing]</fullName>
        <ecNumber evidence="3 11">6.3.5.2</ecNumber>
    </recommendedName>
    <alternativeName>
        <fullName evidence="11">GMP synthetase</fullName>
    </alternativeName>
    <alternativeName>
        <fullName evidence="11">Glutamine amidotransferase</fullName>
    </alternativeName>
</protein>
<evidence type="ECO:0000256" key="10">
    <source>
        <dbReference type="ARBA" id="ARBA00022962"/>
    </source>
</evidence>
<dbReference type="Gene3D" id="3.40.50.620">
    <property type="entry name" value="HUPs"/>
    <property type="match status" value="1"/>
</dbReference>
<keyword evidence="6 11" id="KW-0547">Nucleotide-binding</keyword>
<dbReference type="FunFam" id="3.30.300.10:FF:000002">
    <property type="entry name" value="GMP synthase [glutamine-hydrolyzing]"/>
    <property type="match status" value="1"/>
</dbReference>
<dbReference type="Pfam" id="PF02540">
    <property type="entry name" value="NAD_synthase"/>
    <property type="match status" value="1"/>
</dbReference>
<dbReference type="PANTHER" id="PTHR11922">
    <property type="entry name" value="GMP SYNTHASE-RELATED"/>
    <property type="match status" value="1"/>
</dbReference>
<dbReference type="InterPro" id="IPR022310">
    <property type="entry name" value="NAD/GMP_synthase"/>
</dbReference>
<dbReference type="Gene3D" id="3.40.50.880">
    <property type="match status" value="1"/>
</dbReference>
<evidence type="ECO:0000256" key="2">
    <source>
        <dbReference type="ARBA" id="ARBA00005153"/>
    </source>
</evidence>
<dbReference type="CDD" id="cd01997">
    <property type="entry name" value="GMP_synthase_C"/>
    <property type="match status" value="1"/>
</dbReference>
<feature type="domain" description="GMPS ATP-PPase" evidence="13">
    <location>
        <begin position="209"/>
        <end position="401"/>
    </location>
</feature>
<dbReference type="InterPro" id="IPR004739">
    <property type="entry name" value="GMP_synth_GATase"/>
</dbReference>
<evidence type="ECO:0000256" key="3">
    <source>
        <dbReference type="ARBA" id="ARBA00012746"/>
    </source>
</evidence>
<dbReference type="InterPro" id="IPR029062">
    <property type="entry name" value="Class_I_gatase-like"/>
</dbReference>
<keyword evidence="10 11" id="KW-0315">Glutamine amidotransferase</keyword>
<proteinExistence type="inferred from homology"/>
<comment type="catalytic activity">
    <reaction evidence="11">
        <text>XMP + L-glutamine + ATP + H2O = GMP + L-glutamate + AMP + diphosphate + 2 H(+)</text>
        <dbReference type="Rhea" id="RHEA:11680"/>
        <dbReference type="ChEBI" id="CHEBI:15377"/>
        <dbReference type="ChEBI" id="CHEBI:15378"/>
        <dbReference type="ChEBI" id="CHEBI:29985"/>
        <dbReference type="ChEBI" id="CHEBI:30616"/>
        <dbReference type="ChEBI" id="CHEBI:33019"/>
        <dbReference type="ChEBI" id="CHEBI:57464"/>
        <dbReference type="ChEBI" id="CHEBI:58115"/>
        <dbReference type="ChEBI" id="CHEBI:58359"/>
        <dbReference type="ChEBI" id="CHEBI:456215"/>
        <dbReference type="EC" id="6.3.5.2"/>
    </reaction>
</comment>
<keyword evidence="15" id="KW-1185">Reference proteome</keyword>
<feature type="active site" evidence="11">
    <location>
        <position position="182"/>
    </location>
</feature>
<dbReference type="NCBIfam" id="NF000848">
    <property type="entry name" value="PRK00074.1"/>
    <property type="match status" value="1"/>
</dbReference>
<evidence type="ECO:0000256" key="11">
    <source>
        <dbReference type="HAMAP-Rule" id="MF_00344"/>
    </source>
</evidence>
<dbReference type="InterPro" id="IPR025777">
    <property type="entry name" value="GMPS_ATP_PPase_dom"/>
</dbReference>
<dbReference type="PRINTS" id="PR00099">
    <property type="entry name" value="CPSGATASE"/>
</dbReference>
<evidence type="ECO:0000313" key="14">
    <source>
        <dbReference type="EMBL" id="TCK17490.1"/>
    </source>
</evidence>
<dbReference type="GO" id="GO:0005524">
    <property type="term" value="F:ATP binding"/>
    <property type="evidence" value="ECO:0007669"/>
    <property type="project" value="UniProtKB-UniRule"/>
</dbReference>
<comment type="function">
    <text evidence="1 11">Catalyzes the synthesis of GMP from XMP.</text>
</comment>
<dbReference type="SUPFAM" id="SSF52317">
    <property type="entry name" value="Class I glutamine amidotransferase-like"/>
    <property type="match status" value="1"/>
</dbReference>
<dbReference type="RefSeq" id="WP_132971362.1">
    <property type="nucleotide sequence ID" value="NZ_SMFX01000001.1"/>
</dbReference>
<dbReference type="SUPFAM" id="SSF52402">
    <property type="entry name" value="Adenine nucleotide alpha hydrolases-like"/>
    <property type="match status" value="1"/>
</dbReference>
<dbReference type="SUPFAM" id="SSF54810">
    <property type="entry name" value="GMP synthetase C-terminal dimerisation domain"/>
    <property type="match status" value="1"/>
</dbReference>
<keyword evidence="9 11" id="KW-0067">ATP-binding</keyword>
<feature type="active site" description="Nucleophile" evidence="11">
    <location>
        <position position="87"/>
    </location>
</feature>
<evidence type="ECO:0000256" key="6">
    <source>
        <dbReference type="ARBA" id="ARBA00022741"/>
    </source>
</evidence>
<dbReference type="HAMAP" id="MF_00344">
    <property type="entry name" value="GMP_synthase"/>
    <property type="match status" value="1"/>
</dbReference>
<dbReference type="UniPathway" id="UPA00189">
    <property type="reaction ID" value="UER00296"/>
</dbReference>
<dbReference type="GO" id="GO:0005829">
    <property type="term" value="C:cytosol"/>
    <property type="evidence" value="ECO:0007669"/>
    <property type="project" value="TreeGrafter"/>
</dbReference>
<accession>A0A4R1HBE3</accession>
<evidence type="ECO:0000256" key="9">
    <source>
        <dbReference type="ARBA" id="ARBA00022840"/>
    </source>
</evidence>
<feature type="binding site" evidence="12">
    <location>
        <begin position="236"/>
        <end position="242"/>
    </location>
    <ligand>
        <name>ATP</name>
        <dbReference type="ChEBI" id="CHEBI:30616"/>
    </ligand>
</feature>
<dbReference type="EMBL" id="SMFX01000001">
    <property type="protein sequence ID" value="TCK17490.1"/>
    <property type="molecule type" value="Genomic_DNA"/>
</dbReference>
<dbReference type="GO" id="GO:0003921">
    <property type="term" value="F:GMP synthase activity"/>
    <property type="evidence" value="ECO:0007669"/>
    <property type="project" value="InterPro"/>
</dbReference>
<dbReference type="Gene3D" id="3.30.300.10">
    <property type="match status" value="1"/>
</dbReference>
<comment type="caution">
    <text evidence="14">The sequence shown here is derived from an EMBL/GenBank/DDBJ whole genome shotgun (WGS) entry which is preliminary data.</text>
</comment>
<dbReference type="Pfam" id="PF00958">
    <property type="entry name" value="GMP_synt_C"/>
    <property type="match status" value="1"/>
</dbReference>
<organism evidence="14 15">
    <name type="scientific">Thiogranum longum</name>
    <dbReference type="NCBI Taxonomy" id="1537524"/>
    <lineage>
        <taxon>Bacteria</taxon>
        <taxon>Pseudomonadati</taxon>
        <taxon>Pseudomonadota</taxon>
        <taxon>Gammaproteobacteria</taxon>
        <taxon>Chromatiales</taxon>
        <taxon>Ectothiorhodospiraceae</taxon>
        <taxon>Thiogranum</taxon>
    </lineage>
</organism>
<dbReference type="PANTHER" id="PTHR11922:SF2">
    <property type="entry name" value="GMP SYNTHASE [GLUTAMINE-HYDROLYZING]"/>
    <property type="match status" value="1"/>
</dbReference>
<feature type="active site" evidence="11">
    <location>
        <position position="184"/>
    </location>
</feature>
<dbReference type="NCBIfam" id="TIGR00884">
    <property type="entry name" value="guaA_Cterm"/>
    <property type="match status" value="1"/>
</dbReference>
<dbReference type="InterPro" id="IPR001674">
    <property type="entry name" value="GMP_synth_C"/>
</dbReference>
<dbReference type="OrthoDB" id="9802219at2"/>
<keyword evidence="8 11" id="KW-0658">Purine biosynthesis</keyword>
<evidence type="ECO:0000256" key="4">
    <source>
        <dbReference type="ARBA" id="ARBA00021562"/>
    </source>
</evidence>
<name>A0A4R1HBE3_9GAMM</name>
<comment type="subunit">
    <text evidence="11">Homodimer.</text>
</comment>
<dbReference type="InterPro" id="IPR017926">
    <property type="entry name" value="GATASE"/>
</dbReference>
<evidence type="ECO:0000256" key="12">
    <source>
        <dbReference type="PROSITE-ProRule" id="PRU00886"/>
    </source>
</evidence>
<dbReference type="FunFam" id="3.40.50.880:FF:000001">
    <property type="entry name" value="GMP synthase [glutamine-hydrolyzing]"/>
    <property type="match status" value="1"/>
</dbReference>
<evidence type="ECO:0000256" key="1">
    <source>
        <dbReference type="ARBA" id="ARBA00002332"/>
    </source>
</evidence>
<dbReference type="PROSITE" id="PS51553">
    <property type="entry name" value="GMPS_ATP_PPASE"/>
    <property type="match status" value="1"/>
</dbReference>
<keyword evidence="7 11" id="KW-0332">GMP biosynthesis</keyword>
<evidence type="ECO:0000256" key="8">
    <source>
        <dbReference type="ARBA" id="ARBA00022755"/>
    </source>
</evidence>
<dbReference type="PRINTS" id="PR00097">
    <property type="entry name" value="ANTSNTHASEII"/>
</dbReference>
<evidence type="ECO:0000313" key="15">
    <source>
        <dbReference type="Proteomes" id="UP000295707"/>
    </source>
</evidence>
<dbReference type="Proteomes" id="UP000295707">
    <property type="component" value="Unassembled WGS sequence"/>
</dbReference>
<sequence>MSDHDIHSHRILILDFGSQYTQLIARRVREIGVYCEIHPWDMEDEEIRIFHPHGIILSGGPETVTEGEAPTAPALVFELGVPVLGICYGMQTMAAQLGGKVENADHHEYGYAQVRARGHTRLLKDIEDHTSDEGYGLLDVWMSHGDRVVELPPGFKLMASTDAAPIAGMADDERGYYGLQFHPEVTHTRQGERILRRFIVDICGCEVLWTPDNIVEESIKAVREQVGDAEVLLGLSGGVDSSVVAALLHKAIGEQLTCVFVDTGLLRHQEGDQVMATFAEHMGVRVIRIDAEKRFLDALGSESDPEKKRKIIGNLFVEVFEEEANKLKNAQWLAQGTIYPDVIESAGAKTGKAHLIKSHHNVGGLPEHMKLKLLEPLRELFKDEVRKLGVELGLPYDMVYRHPFPGPGLGVRILGEVKKEYADILRLADHIFIEELRKQDLYDKTSQAFAVFLPVKSVGVTGDGRRYDYVVALRAVETIDFMTARWAHLPYEFLDHVSRRIINEIQGISRVTYDISGKPPATIEWE</sequence>
<evidence type="ECO:0000256" key="7">
    <source>
        <dbReference type="ARBA" id="ARBA00022749"/>
    </source>
</evidence>
<dbReference type="Pfam" id="PF00117">
    <property type="entry name" value="GATase"/>
    <property type="match status" value="1"/>
</dbReference>
<dbReference type="NCBIfam" id="TIGR00888">
    <property type="entry name" value="guaA_Nterm"/>
    <property type="match status" value="1"/>
</dbReference>
<keyword evidence="5 11" id="KW-0436">Ligase</keyword>
<dbReference type="EC" id="6.3.5.2" evidence="3 11"/>
<dbReference type="CDD" id="cd01742">
    <property type="entry name" value="GATase1_GMP_Synthase"/>
    <property type="match status" value="1"/>
</dbReference>
<dbReference type="AlphaFoldDB" id="A0A4R1HBE3"/>
<dbReference type="PROSITE" id="PS51273">
    <property type="entry name" value="GATASE_TYPE_1"/>
    <property type="match status" value="1"/>
</dbReference>
<dbReference type="PRINTS" id="PR00096">
    <property type="entry name" value="GATASE"/>
</dbReference>
<comment type="pathway">
    <text evidence="2 11">Purine metabolism; GMP biosynthesis; GMP from XMP (L-Gln route): step 1/1.</text>
</comment>
<dbReference type="FunFam" id="3.40.50.620:FF:000001">
    <property type="entry name" value="GMP synthase [glutamine-hydrolyzing]"/>
    <property type="match status" value="1"/>
</dbReference>
<dbReference type="InterPro" id="IPR014729">
    <property type="entry name" value="Rossmann-like_a/b/a_fold"/>
</dbReference>
<gene>
    <name evidence="11" type="primary">guaA</name>
    <name evidence="14" type="ORF">DFR30_0720</name>
</gene>
<reference evidence="14 15" key="1">
    <citation type="submission" date="2019-03" db="EMBL/GenBank/DDBJ databases">
        <title>Genomic Encyclopedia of Type Strains, Phase IV (KMG-IV): sequencing the most valuable type-strain genomes for metagenomic binning, comparative biology and taxonomic classification.</title>
        <authorList>
            <person name="Goeker M."/>
        </authorList>
    </citation>
    <scope>NUCLEOTIDE SEQUENCE [LARGE SCALE GENOMIC DNA]</scope>
    <source>
        <strain evidence="14 15">DSM 19610</strain>
    </source>
</reference>